<name>A0ABR1E0I0_NECAM</name>
<gene>
    <name evidence="1" type="primary">Necator_chrV.g19239</name>
    <name evidence="1" type="ORF">RB195_014447</name>
</gene>
<reference evidence="1 2" key="1">
    <citation type="submission" date="2023-08" db="EMBL/GenBank/DDBJ databases">
        <title>A Necator americanus chromosomal reference genome.</title>
        <authorList>
            <person name="Ilik V."/>
            <person name="Petrzelkova K.J."/>
            <person name="Pardy F."/>
            <person name="Fuh T."/>
            <person name="Niatou-Singa F.S."/>
            <person name="Gouil Q."/>
            <person name="Baker L."/>
            <person name="Ritchie M.E."/>
            <person name="Jex A.R."/>
            <person name="Gazzola D."/>
            <person name="Li H."/>
            <person name="Toshio Fujiwara R."/>
            <person name="Zhan B."/>
            <person name="Aroian R.V."/>
            <person name="Pafco B."/>
            <person name="Schwarz E.M."/>
        </authorList>
    </citation>
    <scope>NUCLEOTIDE SEQUENCE [LARGE SCALE GENOMIC DNA]</scope>
    <source>
        <strain evidence="1 2">Aroian</strain>
        <tissue evidence="1">Whole animal</tissue>
    </source>
</reference>
<keyword evidence="2" id="KW-1185">Reference proteome</keyword>
<dbReference type="EMBL" id="JAVFWL010000005">
    <property type="protein sequence ID" value="KAK6756063.1"/>
    <property type="molecule type" value="Genomic_DNA"/>
</dbReference>
<organism evidence="1 2">
    <name type="scientific">Necator americanus</name>
    <name type="common">Human hookworm</name>
    <dbReference type="NCBI Taxonomy" id="51031"/>
    <lineage>
        <taxon>Eukaryota</taxon>
        <taxon>Metazoa</taxon>
        <taxon>Ecdysozoa</taxon>
        <taxon>Nematoda</taxon>
        <taxon>Chromadorea</taxon>
        <taxon>Rhabditida</taxon>
        <taxon>Rhabditina</taxon>
        <taxon>Rhabditomorpha</taxon>
        <taxon>Strongyloidea</taxon>
        <taxon>Ancylostomatidae</taxon>
        <taxon>Bunostominae</taxon>
        <taxon>Necator</taxon>
    </lineage>
</organism>
<comment type="caution">
    <text evidence="1">The sequence shown here is derived from an EMBL/GenBank/DDBJ whole genome shotgun (WGS) entry which is preliminary data.</text>
</comment>
<protein>
    <submittedName>
        <fullName evidence="1">Uncharacterized protein</fullName>
    </submittedName>
</protein>
<sequence length="121" mass="13613">MEDDDTRTVVRESIVSRIDEPFIRLLGTFTYEAVDHYASLCNWFVSGFIFVMTRSLRNLSTFLEDLTESASNALAVPIALLTALADQHFHEGEAIRLSAAKDAFAIVTEQVHVISRNHLQD</sequence>
<evidence type="ECO:0000313" key="2">
    <source>
        <dbReference type="Proteomes" id="UP001303046"/>
    </source>
</evidence>
<dbReference type="Proteomes" id="UP001303046">
    <property type="component" value="Unassembled WGS sequence"/>
</dbReference>
<proteinExistence type="predicted"/>
<evidence type="ECO:0000313" key="1">
    <source>
        <dbReference type="EMBL" id="KAK6756063.1"/>
    </source>
</evidence>
<accession>A0ABR1E0I0</accession>